<dbReference type="CDD" id="cd00592">
    <property type="entry name" value="HTH_MerR-like"/>
    <property type="match status" value="1"/>
</dbReference>
<organism evidence="3 4">
    <name type="scientific">Saccharothrix texasensis</name>
    <dbReference type="NCBI Taxonomy" id="103734"/>
    <lineage>
        <taxon>Bacteria</taxon>
        <taxon>Bacillati</taxon>
        <taxon>Actinomycetota</taxon>
        <taxon>Actinomycetes</taxon>
        <taxon>Pseudonocardiales</taxon>
        <taxon>Pseudonocardiaceae</taxon>
        <taxon>Saccharothrix</taxon>
    </lineage>
</organism>
<dbReference type="SMART" id="SM00422">
    <property type="entry name" value="HTH_MERR"/>
    <property type="match status" value="1"/>
</dbReference>
<evidence type="ECO:0000313" key="3">
    <source>
        <dbReference type="EMBL" id="ROP42085.1"/>
    </source>
</evidence>
<dbReference type="PRINTS" id="PR00040">
    <property type="entry name" value="HTHMERR"/>
</dbReference>
<dbReference type="AlphaFoldDB" id="A0A3N1HHX8"/>
<dbReference type="EMBL" id="RJKM01000001">
    <property type="protein sequence ID" value="ROP42085.1"/>
    <property type="molecule type" value="Genomic_DNA"/>
</dbReference>
<accession>A0A3N1HHX8</accession>
<dbReference type="OrthoDB" id="9808480at2"/>
<comment type="caution">
    <text evidence="3">The sequence shown here is derived from an EMBL/GenBank/DDBJ whole genome shotgun (WGS) entry which is preliminary data.</text>
</comment>
<dbReference type="Gene3D" id="1.10.1660.10">
    <property type="match status" value="1"/>
</dbReference>
<dbReference type="PROSITE" id="PS50937">
    <property type="entry name" value="HTH_MERR_2"/>
    <property type="match status" value="1"/>
</dbReference>
<name>A0A3N1HHX8_9PSEU</name>
<dbReference type="PANTHER" id="PTHR30204:SF97">
    <property type="entry name" value="MERR FAMILY REGULATORY PROTEIN"/>
    <property type="match status" value="1"/>
</dbReference>
<evidence type="ECO:0000256" key="1">
    <source>
        <dbReference type="ARBA" id="ARBA00023125"/>
    </source>
</evidence>
<evidence type="ECO:0000259" key="2">
    <source>
        <dbReference type="PROSITE" id="PS50937"/>
    </source>
</evidence>
<dbReference type="SUPFAM" id="SSF46955">
    <property type="entry name" value="Putative DNA-binding domain"/>
    <property type="match status" value="1"/>
</dbReference>
<dbReference type="PANTHER" id="PTHR30204">
    <property type="entry name" value="REDOX-CYCLING DRUG-SENSING TRANSCRIPTIONAL ACTIVATOR SOXR"/>
    <property type="match status" value="1"/>
</dbReference>
<dbReference type="InterPro" id="IPR009061">
    <property type="entry name" value="DNA-bd_dom_put_sf"/>
</dbReference>
<keyword evidence="1 3" id="KW-0238">DNA-binding</keyword>
<gene>
    <name evidence="3" type="ORF">EDD40_7578</name>
</gene>
<dbReference type="GO" id="GO:0003677">
    <property type="term" value="F:DNA binding"/>
    <property type="evidence" value="ECO:0007669"/>
    <property type="project" value="UniProtKB-KW"/>
</dbReference>
<reference evidence="3 4" key="1">
    <citation type="submission" date="2018-11" db="EMBL/GenBank/DDBJ databases">
        <title>Sequencing the genomes of 1000 actinobacteria strains.</title>
        <authorList>
            <person name="Klenk H.-P."/>
        </authorList>
    </citation>
    <scope>NUCLEOTIDE SEQUENCE [LARGE SCALE GENOMIC DNA]</scope>
    <source>
        <strain evidence="3 4">DSM 44231</strain>
    </source>
</reference>
<proteinExistence type="predicted"/>
<feature type="domain" description="HTH merR-type" evidence="2">
    <location>
        <begin position="5"/>
        <end position="74"/>
    </location>
</feature>
<dbReference type="InterPro" id="IPR000551">
    <property type="entry name" value="MerR-type_HTH_dom"/>
</dbReference>
<keyword evidence="4" id="KW-1185">Reference proteome</keyword>
<dbReference type="InterPro" id="IPR047057">
    <property type="entry name" value="MerR_fam"/>
</dbReference>
<dbReference type="GO" id="GO:0003700">
    <property type="term" value="F:DNA-binding transcription factor activity"/>
    <property type="evidence" value="ECO:0007669"/>
    <property type="project" value="InterPro"/>
</dbReference>
<dbReference type="RefSeq" id="WP_123747090.1">
    <property type="nucleotide sequence ID" value="NZ_RJKM01000001.1"/>
</dbReference>
<sequence>MTDVLLKIGELAARAQVSPRTVDYYTSLGLLAPAKRTASNYRLYDPADVDRIHLVQRLEVQGVPLEEIAAALQSRHADVGPILERIDEDLRTLQAAAETASPEVQGLLAAVATRVHSLITVALQIPPDLPLP</sequence>
<evidence type="ECO:0000313" key="4">
    <source>
        <dbReference type="Proteomes" id="UP000268727"/>
    </source>
</evidence>
<dbReference type="Pfam" id="PF13411">
    <property type="entry name" value="MerR_1"/>
    <property type="match status" value="1"/>
</dbReference>
<protein>
    <submittedName>
        <fullName evidence="3">DNA-binding transcriptional MerR regulator</fullName>
    </submittedName>
</protein>
<dbReference type="Proteomes" id="UP000268727">
    <property type="component" value="Unassembled WGS sequence"/>
</dbReference>